<keyword evidence="1" id="KW-0695">RNA-directed DNA polymerase</keyword>
<dbReference type="Proteomes" id="UP000245207">
    <property type="component" value="Unassembled WGS sequence"/>
</dbReference>
<organism evidence="1 2">
    <name type="scientific">Artemisia annua</name>
    <name type="common">Sweet wormwood</name>
    <dbReference type="NCBI Taxonomy" id="35608"/>
    <lineage>
        <taxon>Eukaryota</taxon>
        <taxon>Viridiplantae</taxon>
        <taxon>Streptophyta</taxon>
        <taxon>Embryophyta</taxon>
        <taxon>Tracheophyta</taxon>
        <taxon>Spermatophyta</taxon>
        <taxon>Magnoliopsida</taxon>
        <taxon>eudicotyledons</taxon>
        <taxon>Gunneridae</taxon>
        <taxon>Pentapetalae</taxon>
        <taxon>asterids</taxon>
        <taxon>campanulids</taxon>
        <taxon>Asterales</taxon>
        <taxon>Asteraceae</taxon>
        <taxon>Asteroideae</taxon>
        <taxon>Anthemideae</taxon>
        <taxon>Artemisiinae</taxon>
        <taxon>Artemisia</taxon>
    </lineage>
</organism>
<accession>A0A2U1L5J0</accession>
<name>A0A2U1L5J0_ARTAN</name>
<sequence>MGQNVQEKGCVLDGKRGNDLHLHGIDFPSLFKINIGNGEIAKFWLDKWLGDPSLSETFPRLYRLEVSKDVRVVNRPPRPANPFPNVFGPSGTYRLHFSGAWRRTPRYAEEIQELEILNNLVSQLHLSNSPDSWEFTGSASRKFQSKLLEISTQALQQPWLMIKQDETSSFLSK</sequence>
<keyword evidence="1" id="KW-0548">Nucleotidyltransferase</keyword>
<reference evidence="1 2" key="1">
    <citation type="journal article" date="2018" name="Mol. Plant">
        <title>The genome of Artemisia annua provides insight into the evolution of Asteraceae family and artemisinin biosynthesis.</title>
        <authorList>
            <person name="Shen Q."/>
            <person name="Zhang L."/>
            <person name="Liao Z."/>
            <person name="Wang S."/>
            <person name="Yan T."/>
            <person name="Shi P."/>
            <person name="Liu M."/>
            <person name="Fu X."/>
            <person name="Pan Q."/>
            <person name="Wang Y."/>
            <person name="Lv Z."/>
            <person name="Lu X."/>
            <person name="Zhang F."/>
            <person name="Jiang W."/>
            <person name="Ma Y."/>
            <person name="Chen M."/>
            <person name="Hao X."/>
            <person name="Li L."/>
            <person name="Tang Y."/>
            <person name="Lv G."/>
            <person name="Zhou Y."/>
            <person name="Sun X."/>
            <person name="Brodelius P.E."/>
            <person name="Rose J.K.C."/>
            <person name="Tang K."/>
        </authorList>
    </citation>
    <scope>NUCLEOTIDE SEQUENCE [LARGE SCALE GENOMIC DNA]</scope>
    <source>
        <strain evidence="2">cv. Huhao1</strain>
        <tissue evidence="1">Leaf</tissue>
    </source>
</reference>
<dbReference type="GO" id="GO:0003964">
    <property type="term" value="F:RNA-directed DNA polymerase activity"/>
    <property type="evidence" value="ECO:0007669"/>
    <property type="project" value="UniProtKB-KW"/>
</dbReference>
<dbReference type="OrthoDB" id="1435349at2759"/>
<evidence type="ECO:0000313" key="1">
    <source>
        <dbReference type="EMBL" id="PWA44277.1"/>
    </source>
</evidence>
<keyword evidence="2" id="KW-1185">Reference proteome</keyword>
<protein>
    <submittedName>
        <fullName evidence="1">Reverse transcriptase zinc-binding domain-containing protein</fullName>
    </submittedName>
</protein>
<proteinExistence type="predicted"/>
<dbReference type="PANTHER" id="PTHR36617">
    <property type="entry name" value="PROTEIN, PUTATIVE-RELATED"/>
    <property type="match status" value="1"/>
</dbReference>
<evidence type="ECO:0000313" key="2">
    <source>
        <dbReference type="Proteomes" id="UP000245207"/>
    </source>
</evidence>
<keyword evidence="1" id="KW-0808">Transferase</keyword>
<dbReference type="EMBL" id="PKPP01011366">
    <property type="protein sequence ID" value="PWA44277.1"/>
    <property type="molecule type" value="Genomic_DNA"/>
</dbReference>
<dbReference type="PANTHER" id="PTHR36617:SF5">
    <property type="entry name" value="OS05G0421675 PROTEIN"/>
    <property type="match status" value="1"/>
</dbReference>
<dbReference type="AlphaFoldDB" id="A0A2U1L5J0"/>
<comment type="caution">
    <text evidence="1">The sequence shown here is derived from an EMBL/GenBank/DDBJ whole genome shotgun (WGS) entry which is preliminary data.</text>
</comment>
<gene>
    <name evidence="1" type="ORF">CTI12_AA527410</name>
</gene>